<keyword evidence="2" id="KW-1003">Cell membrane</keyword>
<evidence type="ECO:0000313" key="10">
    <source>
        <dbReference type="EMBL" id="MBC6611462.1"/>
    </source>
</evidence>
<evidence type="ECO:0000256" key="1">
    <source>
        <dbReference type="ARBA" id="ARBA00004651"/>
    </source>
</evidence>
<feature type="domain" description="Glycosyltransferase RgtA/B/C/D-like" evidence="9">
    <location>
        <begin position="81"/>
        <end position="239"/>
    </location>
</feature>
<evidence type="ECO:0000256" key="5">
    <source>
        <dbReference type="ARBA" id="ARBA00022692"/>
    </source>
</evidence>
<dbReference type="RefSeq" id="WP_187319745.1">
    <property type="nucleotide sequence ID" value="NZ_JACSCY010000007.1"/>
</dbReference>
<dbReference type="PANTHER" id="PTHR33908:SF3">
    <property type="entry name" value="UNDECAPRENYL PHOSPHATE-ALPHA-4-AMINO-4-DEOXY-L-ARABINOSE ARABINOSYL TRANSFERASE"/>
    <property type="match status" value="1"/>
</dbReference>
<dbReference type="Proteomes" id="UP000622017">
    <property type="component" value="Unassembled WGS sequence"/>
</dbReference>
<evidence type="ECO:0000256" key="4">
    <source>
        <dbReference type="ARBA" id="ARBA00022679"/>
    </source>
</evidence>
<feature type="transmembrane region" description="Helical" evidence="8">
    <location>
        <begin position="127"/>
        <end position="146"/>
    </location>
</feature>
<dbReference type="InterPro" id="IPR050297">
    <property type="entry name" value="LipidA_mod_glycosyltrf_83"/>
</dbReference>
<feature type="transmembrane region" description="Helical" evidence="8">
    <location>
        <begin position="371"/>
        <end position="393"/>
    </location>
</feature>
<keyword evidence="5 8" id="KW-0812">Transmembrane</keyword>
<dbReference type="EMBL" id="JACSCY010000007">
    <property type="protein sequence ID" value="MBC6611462.1"/>
    <property type="molecule type" value="Genomic_DNA"/>
</dbReference>
<keyword evidence="7 8" id="KW-0472">Membrane</keyword>
<gene>
    <name evidence="10" type="ORF">H8B15_11035</name>
</gene>
<feature type="transmembrane region" description="Helical" evidence="8">
    <location>
        <begin position="315"/>
        <end position="337"/>
    </location>
</feature>
<feature type="transmembrane region" description="Helical" evidence="8">
    <location>
        <begin position="187"/>
        <end position="213"/>
    </location>
</feature>
<evidence type="ECO:0000256" key="2">
    <source>
        <dbReference type="ARBA" id="ARBA00022475"/>
    </source>
</evidence>
<reference evidence="10 11" key="1">
    <citation type="submission" date="2020-08" db="EMBL/GenBank/DDBJ databases">
        <title>Hymenobacter sp.</title>
        <authorList>
            <person name="Kim M.K."/>
        </authorList>
    </citation>
    <scope>NUCLEOTIDE SEQUENCE [LARGE SCALE GENOMIC DNA]</scope>
    <source>
        <strain evidence="10 11">BT507</strain>
    </source>
</reference>
<keyword evidence="4" id="KW-0808">Transferase</keyword>
<evidence type="ECO:0000256" key="6">
    <source>
        <dbReference type="ARBA" id="ARBA00022989"/>
    </source>
</evidence>
<keyword evidence="6 8" id="KW-1133">Transmembrane helix</keyword>
<keyword evidence="11" id="KW-1185">Reference proteome</keyword>
<comment type="subcellular location">
    <subcellularLocation>
        <location evidence="1">Cell membrane</location>
        <topology evidence="1">Multi-pass membrane protein</topology>
    </subcellularLocation>
</comment>
<sequence>MPLPTIPTPSTIKTRQPTWLPYVVGVALLPLVYLLLIDRVGSLPIYVWDEGRLAVNAAEMEHNGHWLVTYFSGQPDMWNTKPPLLIWLEVLSLRFLGYSETAFRLPTMLAAVGTVGVIYTFCWRQLNSIWAGICAVLLLMTTIGYNDIHGARTGDYDTLLTLWVTVAALNFFRYIEEGKRSSFIWTSIALTLAVLTKGVAGLFWLPAFALYAVTQKRFLWLLRRPEVYGGAIVAIMVVTSYYLAREHYNPGYLKAVSENELGGRMLTTLEGHLRPWYWHLSNMYDEKFWPWVLVFPLIFLHIWRQEGKSKHKRFALYVALLVLVHLVIISSSSTKLLWYDMPVYPVAAMLVGLSIGRLAENLMAVQQQKEGTVGAVFVGALFMLAVFAAPVSLTRAKIKMRQEYKQKDAFHAHGLQIRHMAERLPQITNYKVYTSSNYHAAILFYKMAAQRRYGHTMTSVLGSQLEEMKVGDVVVVCGDQDKAAINVRFETQSLLDSTSCTTVLLKKQR</sequence>
<protein>
    <submittedName>
        <fullName evidence="10">Glycosyltransferase family 39 protein</fullName>
    </submittedName>
</protein>
<organism evidence="10 11">
    <name type="scientific">Hymenobacter citatus</name>
    <dbReference type="NCBI Taxonomy" id="2763506"/>
    <lineage>
        <taxon>Bacteria</taxon>
        <taxon>Pseudomonadati</taxon>
        <taxon>Bacteroidota</taxon>
        <taxon>Cytophagia</taxon>
        <taxon>Cytophagales</taxon>
        <taxon>Hymenobacteraceae</taxon>
        <taxon>Hymenobacter</taxon>
    </lineage>
</organism>
<dbReference type="InterPro" id="IPR038731">
    <property type="entry name" value="RgtA/B/C-like"/>
</dbReference>
<proteinExistence type="predicted"/>
<feature type="transmembrane region" description="Helical" evidence="8">
    <location>
        <begin position="288"/>
        <end position="303"/>
    </location>
</feature>
<accession>A0ABR7MK53</accession>
<evidence type="ECO:0000256" key="3">
    <source>
        <dbReference type="ARBA" id="ARBA00022676"/>
    </source>
</evidence>
<evidence type="ECO:0000313" key="11">
    <source>
        <dbReference type="Proteomes" id="UP000622017"/>
    </source>
</evidence>
<dbReference type="Pfam" id="PF13231">
    <property type="entry name" value="PMT_2"/>
    <property type="match status" value="1"/>
</dbReference>
<comment type="caution">
    <text evidence="10">The sequence shown here is derived from an EMBL/GenBank/DDBJ whole genome shotgun (WGS) entry which is preliminary data.</text>
</comment>
<name>A0ABR7MK53_9BACT</name>
<keyword evidence="3" id="KW-0328">Glycosyltransferase</keyword>
<feature type="transmembrane region" description="Helical" evidence="8">
    <location>
        <begin position="225"/>
        <end position="244"/>
    </location>
</feature>
<dbReference type="PANTHER" id="PTHR33908">
    <property type="entry name" value="MANNOSYLTRANSFERASE YKCB-RELATED"/>
    <property type="match status" value="1"/>
</dbReference>
<feature type="transmembrane region" description="Helical" evidence="8">
    <location>
        <begin position="19"/>
        <end position="36"/>
    </location>
</feature>
<evidence type="ECO:0000259" key="9">
    <source>
        <dbReference type="Pfam" id="PF13231"/>
    </source>
</evidence>
<feature type="transmembrane region" description="Helical" evidence="8">
    <location>
        <begin position="102"/>
        <end position="121"/>
    </location>
</feature>
<evidence type="ECO:0000256" key="8">
    <source>
        <dbReference type="SAM" id="Phobius"/>
    </source>
</evidence>
<evidence type="ECO:0000256" key="7">
    <source>
        <dbReference type="ARBA" id="ARBA00023136"/>
    </source>
</evidence>